<accession>A0A6A6ELU2</accession>
<name>A0A6A6ELU2_9PEZI</name>
<keyword evidence="2" id="KW-1185">Reference proteome</keyword>
<dbReference type="Proteomes" id="UP000800200">
    <property type="component" value="Unassembled WGS sequence"/>
</dbReference>
<organism evidence="1 2">
    <name type="scientific">Zopfia rhizophila CBS 207.26</name>
    <dbReference type="NCBI Taxonomy" id="1314779"/>
    <lineage>
        <taxon>Eukaryota</taxon>
        <taxon>Fungi</taxon>
        <taxon>Dikarya</taxon>
        <taxon>Ascomycota</taxon>
        <taxon>Pezizomycotina</taxon>
        <taxon>Dothideomycetes</taxon>
        <taxon>Dothideomycetes incertae sedis</taxon>
        <taxon>Zopfiaceae</taxon>
        <taxon>Zopfia</taxon>
    </lineage>
</organism>
<dbReference type="AlphaFoldDB" id="A0A6A6ELU2"/>
<dbReference type="OrthoDB" id="3344043at2759"/>
<evidence type="ECO:0000313" key="2">
    <source>
        <dbReference type="Proteomes" id="UP000800200"/>
    </source>
</evidence>
<feature type="non-terminal residue" evidence="1">
    <location>
        <position position="245"/>
    </location>
</feature>
<protein>
    <submittedName>
        <fullName evidence="1">Uncharacterized protein</fullName>
    </submittedName>
</protein>
<evidence type="ECO:0000313" key="1">
    <source>
        <dbReference type="EMBL" id="KAF2191922.1"/>
    </source>
</evidence>
<dbReference type="EMBL" id="ML994616">
    <property type="protein sequence ID" value="KAF2191922.1"/>
    <property type="molecule type" value="Genomic_DNA"/>
</dbReference>
<gene>
    <name evidence="1" type="ORF">K469DRAFT_556467</name>
</gene>
<proteinExistence type="predicted"/>
<sequence>MSGPLVPIGGGNFQQTGQVDWVSLSKIPVTFGLGVLVRLSKAELDPATIAIGGFACNQFVIKTEAQKRIHDAFSSLKSFSSYGKLVWFGFGIKPIVKDLADTEHGMACVALCACMSISYDSFYAAGVLRELCKIRETPPDFLPSIHQWKALVNICAGSVSNSKFPILLEGLIRCVLPHAEVSLHQPTSTEALAKAVGAIADVSNGKLENVTIAGGLDCIWLAAISEWLLSLNVEIRRSSGLTVYK</sequence>
<reference evidence="1" key="1">
    <citation type="journal article" date="2020" name="Stud. Mycol.">
        <title>101 Dothideomycetes genomes: a test case for predicting lifestyles and emergence of pathogens.</title>
        <authorList>
            <person name="Haridas S."/>
            <person name="Albert R."/>
            <person name="Binder M."/>
            <person name="Bloem J."/>
            <person name="Labutti K."/>
            <person name="Salamov A."/>
            <person name="Andreopoulos B."/>
            <person name="Baker S."/>
            <person name="Barry K."/>
            <person name="Bills G."/>
            <person name="Bluhm B."/>
            <person name="Cannon C."/>
            <person name="Castanera R."/>
            <person name="Culley D."/>
            <person name="Daum C."/>
            <person name="Ezra D."/>
            <person name="Gonzalez J."/>
            <person name="Henrissat B."/>
            <person name="Kuo A."/>
            <person name="Liang C."/>
            <person name="Lipzen A."/>
            <person name="Lutzoni F."/>
            <person name="Magnuson J."/>
            <person name="Mondo S."/>
            <person name="Nolan M."/>
            <person name="Ohm R."/>
            <person name="Pangilinan J."/>
            <person name="Park H.-J."/>
            <person name="Ramirez L."/>
            <person name="Alfaro M."/>
            <person name="Sun H."/>
            <person name="Tritt A."/>
            <person name="Yoshinaga Y."/>
            <person name="Zwiers L.-H."/>
            <person name="Turgeon B."/>
            <person name="Goodwin S."/>
            <person name="Spatafora J."/>
            <person name="Crous P."/>
            <person name="Grigoriev I."/>
        </authorList>
    </citation>
    <scope>NUCLEOTIDE SEQUENCE</scope>
    <source>
        <strain evidence="1">CBS 207.26</strain>
    </source>
</reference>